<proteinExistence type="predicted"/>
<comment type="caution">
    <text evidence="3">The sequence shown here is derived from an EMBL/GenBank/DDBJ whole genome shotgun (WGS) entry which is preliminary data.</text>
</comment>
<dbReference type="AlphaFoldDB" id="A0AAV2A9H2"/>
<accession>A0AAV2A9H2</accession>
<dbReference type="EMBL" id="CAXIEN010000129">
    <property type="protein sequence ID" value="CAL1280251.1"/>
    <property type="molecule type" value="Genomic_DNA"/>
</dbReference>
<protein>
    <submittedName>
        <fullName evidence="3">Uncharacterized protein</fullName>
    </submittedName>
</protein>
<reference evidence="3 4" key="1">
    <citation type="submission" date="2024-04" db="EMBL/GenBank/DDBJ databases">
        <authorList>
            <person name="Rising A."/>
            <person name="Reimegard J."/>
            <person name="Sonavane S."/>
            <person name="Akerstrom W."/>
            <person name="Nylinder S."/>
            <person name="Hedman E."/>
            <person name="Kallberg Y."/>
        </authorList>
    </citation>
    <scope>NUCLEOTIDE SEQUENCE [LARGE SCALE GENOMIC DNA]</scope>
</reference>
<evidence type="ECO:0000256" key="2">
    <source>
        <dbReference type="SAM" id="SignalP"/>
    </source>
</evidence>
<name>A0AAV2A9H2_9ARAC</name>
<keyword evidence="1" id="KW-0175">Coiled coil</keyword>
<sequence>MKSLRIENHFGLWTFVCMFLLCRAEGTSLRKRFRERQNADDALRGLERSGENWVQVPQPIQDVLISIDDKLRSLDTFGYTLKLSQLDIQLGQLVRRMENIESKLGRLDTKFDVRMEKVEEVVVSKDIKAEYSNDHLSRRIETLNDRINSKAAYLDMKLDNKLERIMSKLELLERDLHNSVDDILERLVKGEERCMTLENETVRKDEKLEEIRVQVKGIAAFTKDELVGVINTNFEQLNTEMNDIRTTFYTKVNKSEKALADLNTTFTAGNERALTLIQDSKDKIDNLSAIFNHADRARIGAEFFDVGKVVTQEQLENLTAVLDRALSTHEAKFRELDSDVEMYTRKVINGIQELWKTSDELKSDLSSTLEQGSKTRELVRQEFQRLHEQIEPLPKLEPKLSNISEDLDKKVFELSTTVDNSFAALLVAQNTFIDSCKRIQQEETDIYDILAQIVYEMRNRSITDIHRISTELRSQSFEINRSLDHVLTAVRLTGNITTSAVNDLLEQQKQKDQCVILKVDNIEWNVESFCRQMSHDEQFIALNSRKNVSEHSFSKADVRENFEGNKSSEIERDAEVMYDNDAEVSDQNRDLNELHEYDMDYQLAETYFPEKL</sequence>
<evidence type="ECO:0000313" key="3">
    <source>
        <dbReference type="EMBL" id="CAL1280251.1"/>
    </source>
</evidence>
<dbReference type="Proteomes" id="UP001497382">
    <property type="component" value="Unassembled WGS sequence"/>
</dbReference>
<evidence type="ECO:0000313" key="4">
    <source>
        <dbReference type="Proteomes" id="UP001497382"/>
    </source>
</evidence>
<feature type="signal peptide" evidence="2">
    <location>
        <begin position="1"/>
        <end position="26"/>
    </location>
</feature>
<evidence type="ECO:0000256" key="1">
    <source>
        <dbReference type="SAM" id="Coils"/>
    </source>
</evidence>
<feature type="chain" id="PRO_5043550526" evidence="2">
    <location>
        <begin position="27"/>
        <end position="612"/>
    </location>
</feature>
<feature type="coiled-coil region" evidence="1">
    <location>
        <begin position="155"/>
        <end position="200"/>
    </location>
</feature>
<keyword evidence="4" id="KW-1185">Reference proteome</keyword>
<keyword evidence="2" id="KW-0732">Signal</keyword>
<organism evidence="3 4">
    <name type="scientific">Larinioides sclopetarius</name>
    <dbReference type="NCBI Taxonomy" id="280406"/>
    <lineage>
        <taxon>Eukaryota</taxon>
        <taxon>Metazoa</taxon>
        <taxon>Ecdysozoa</taxon>
        <taxon>Arthropoda</taxon>
        <taxon>Chelicerata</taxon>
        <taxon>Arachnida</taxon>
        <taxon>Araneae</taxon>
        <taxon>Araneomorphae</taxon>
        <taxon>Entelegynae</taxon>
        <taxon>Araneoidea</taxon>
        <taxon>Araneidae</taxon>
        <taxon>Larinioides</taxon>
    </lineage>
</organism>
<gene>
    <name evidence="3" type="ORF">LARSCL_LOCUS10853</name>
</gene>